<dbReference type="EMBL" id="JAUTXT010000001">
    <property type="protein sequence ID" value="KAK3679993.1"/>
    <property type="molecule type" value="Genomic_DNA"/>
</dbReference>
<feature type="compositionally biased region" description="Basic and acidic residues" evidence="1">
    <location>
        <begin position="42"/>
        <end position="52"/>
    </location>
</feature>
<evidence type="ECO:0000256" key="1">
    <source>
        <dbReference type="SAM" id="MobiDB-lite"/>
    </source>
</evidence>
<proteinExistence type="predicted"/>
<evidence type="ECO:0000313" key="3">
    <source>
        <dbReference type="Proteomes" id="UP001274830"/>
    </source>
</evidence>
<sequence>MAGYPGYPGYGGFRPDLHGPYGGRKGNGMAQQDDLFAHRRARSDDIYDRNFDHYATGRRAPQQDSRRPPLITINRPEEDLRRSMSPLERTGRYGGFARLSASPPPRASRHRVDRFGDRFGGLGLPGGGFRDERLSMDPPGPRNPFERRTQQGRFDPYGGFEQPRNPFAPGGCRYDNLFRPDHGVGGGREFPQQEHQQREFYRGMVGEPWGLASWNKYEEARRRRGL</sequence>
<feature type="compositionally biased region" description="Gly residues" evidence="1">
    <location>
        <begin position="118"/>
        <end position="128"/>
    </location>
</feature>
<reference evidence="2" key="1">
    <citation type="submission" date="2023-07" db="EMBL/GenBank/DDBJ databases">
        <title>Black Yeasts Isolated from many extreme environments.</title>
        <authorList>
            <person name="Coleine C."/>
            <person name="Stajich J.E."/>
            <person name="Selbmann L."/>
        </authorList>
    </citation>
    <scope>NUCLEOTIDE SEQUENCE</scope>
    <source>
        <strain evidence="2">CCFEE 5485</strain>
    </source>
</reference>
<keyword evidence="3" id="KW-1185">Reference proteome</keyword>
<feature type="region of interest" description="Disordered" evidence="1">
    <location>
        <begin position="1"/>
        <end position="172"/>
    </location>
</feature>
<accession>A0AAE0WXU5</accession>
<comment type="caution">
    <text evidence="2">The sequence shown here is derived from an EMBL/GenBank/DDBJ whole genome shotgun (WGS) entry which is preliminary data.</text>
</comment>
<dbReference type="AlphaFoldDB" id="A0AAE0WXU5"/>
<gene>
    <name evidence="2" type="ORF">LTR78_000370</name>
</gene>
<name>A0AAE0WXU5_9PEZI</name>
<protein>
    <submittedName>
        <fullName evidence="2">Uncharacterized protein</fullName>
    </submittedName>
</protein>
<organism evidence="2 3">
    <name type="scientific">Recurvomyces mirabilis</name>
    <dbReference type="NCBI Taxonomy" id="574656"/>
    <lineage>
        <taxon>Eukaryota</taxon>
        <taxon>Fungi</taxon>
        <taxon>Dikarya</taxon>
        <taxon>Ascomycota</taxon>
        <taxon>Pezizomycotina</taxon>
        <taxon>Dothideomycetes</taxon>
        <taxon>Dothideomycetidae</taxon>
        <taxon>Mycosphaerellales</taxon>
        <taxon>Teratosphaeriaceae</taxon>
        <taxon>Recurvomyces</taxon>
    </lineage>
</organism>
<feature type="compositionally biased region" description="Gly residues" evidence="1">
    <location>
        <begin position="1"/>
        <end position="12"/>
    </location>
</feature>
<evidence type="ECO:0000313" key="2">
    <source>
        <dbReference type="EMBL" id="KAK3679993.1"/>
    </source>
</evidence>
<dbReference type="Proteomes" id="UP001274830">
    <property type="component" value="Unassembled WGS sequence"/>
</dbReference>